<sequence>MTPVEIAALAAIVLLAAGWRLSWLATRLDRAHTRVERRWAALDAALVRRAQAALEAARAPQVDPASSLLVCDAATAALVPDLDLAAREQAESDLSRVLALVPLEPVTPYADRVDLARRLHNDAVVSALGLRRRRTARWFRLAGHAAEPRAFEMAGGRELTWPGGFVG</sequence>
<evidence type="ECO:0000313" key="2">
    <source>
        <dbReference type="Proteomes" id="UP001501490"/>
    </source>
</evidence>
<accession>A0ABP6ZCH8</accession>
<name>A0ABP6ZCH8_9ACTN</name>
<comment type="caution">
    <text evidence="1">The sequence shown here is derived from an EMBL/GenBank/DDBJ whole genome shotgun (WGS) entry which is preliminary data.</text>
</comment>
<gene>
    <name evidence="1" type="ORF">GCM10022236_03500</name>
</gene>
<organism evidence="1 2">
    <name type="scientific">Microlunatus ginsengisoli</name>
    <dbReference type="NCBI Taxonomy" id="363863"/>
    <lineage>
        <taxon>Bacteria</taxon>
        <taxon>Bacillati</taxon>
        <taxon>Actinomycetota</taxon>
        <taxon>Actinomycetes</taxon>
        <taxon>Propionibacteriales</taxon>
        <taxon>Propionibacteriaceae</taxon>
        <taxon>Microlunatus</taxon>
    </lineage>
</organism>
<dbReference type="RefSeq" id="WP_344801345.1">
    <property type="nucleotide sequence ID" value="NZ_BAABAB010000003.1"/>
</dbReference>
<dbReference type="Proteomes" id="UP001501490">
    <property type="component" value="Unassembled WGS sequence"/>
</dbReference>
<protein>
    <submittedName>
        <fullName evidence="1">Membrane protein</fullName>
    </submittedName>
</protein>
<evidence type="ECO:0000313" key="1">
    <source>
        <dbReference type="EMBL" id="GAA3604924.1"/>
    </source>
</evidence>
<proteinExistence type="predicted"/>
<keyword evidence="2" id="KW-1185">Reference proteome</keyword>
<dbReference type="EMBL" id="BAABAB010000003">
    <property type="protein sequence ID" value="GAA3604924.1"/>
    <property type="molecule type" value="Genomic_DNA"/>
</dbReference>
<reference evidence="2" key="1">
    <citation type="journal article" date="2019" name="Int. J. Syst. Evol. Microbiol.">
        <title>The Global Catalogue of Microorganisms (GCM) 10K type strain sequencing project: providing services to taxonomists for standard genome sequencing and annotation.</title>
        <authorList>
            <consortium name="The Broad Institute Genomics Platform"/>
            <consortium name="The Broad Institute Genome Sequencing Center for Infectious Disease"/>
            <person name="Wu L."/>
            <person name="Ma J."/>
        </authorList>
    </citation>
    <scope>NUCLEOTIDE SEQUENCE [LARGE SCALE GENOMIC DNA]</scope>
    <source>
        <strain evidence="2">JCM 16929</strain>
    </source>
</reference>